<accession>A0A8C5QV24</accession>
<dbReference type="InterPro" id="IPR051495">
    <property type="entry name" value="Epithelial_Barrier/Signaling"/>
</dbReference>
<organism evidence="3 4">
    <name type="scientific">Leptobrachium leishanense</name>
    <name type="common">Leishan spiny toad</name>
    <dbReference type="NCBI Taxonomy" id="445787"/>
    <lineage>
        <taxon>Eukaryota</taxon>
        <taxon>Metazoa</taxon>
        <taxon>Chordata</taxon>
        <taxon>Craniata</taxon>
        <taxon>Vertebrata</taxon>
        <taxon>Euteleostomi</taxon>
        <taxon>Amphibia</taxon>
        <taxon>Batrachia</taxon>
        <taxon>Anura</taxon>
        <taxon>Pelobatoidea</taxon>
        <taxon>Megophryidae</taxon>
        <taxon>Leptobrachium</taxon>
    </lineage>
</organism>
<dbReference type="PANTHER" id="PTHR13802">
    <property type="entry name" value="MUCIN 4-RELATED"/>
    <property type="match status" value="1"/>
</dbReference>
<dbReference type="GeneTree" id="ENSGT00940000164679"/>
<dbReference type="Pfam" id="PF06119">
    <property type="entry name" value="NIDO"/>
    <property type="match status" value="1"/>
</dbReference>
<feature type="domain" description="NIDO" evidence="2">
    <location>
        <begin position="169"/>
        <end position="319"/>
    </location>
</feature>
<dbReference type="Ensembl" id="ENSLLET00000044287.1">
    <property type="protein sequence ID" value="ENSLLEP00000042583.1"/>
    <property type="gene ID" value="ENSLLEG00000027096.1"/>
</dbReference>
<reference evidence="3" key="1">
    <citation type="submission" date="2025-08" db="UniProtKB">
        <authorList>
            <consortium name="Ensembl"/>
        </authorList>
    </citation>
    <scope>IDENTIFICATION</scope>
</reference>
<dbReference type="AlphaFoldDB" id="A0A8C5QV24"/>
<keyword evidence="4" id="KW-1185">Reference proteome</keyword>
<evidence type="ECO:0000259" key="2">
    <source>
        <dbReference type="PROSITE" id="PS51220"/>
    </source>
</evidence>
<dbReference type="PANTHER" id="PTHR13802:SF59">
    <property type="entry name" value="SUSHI DOMAIN-CONTAINING PROTEIN 2"/>
    <property type="match status" value="1"/>
</dbReference>
<name>A0A8C5QV24_9ANUR</name>
<evidence type="ECO:0000256" key="1">
    <source>
        <dbReference type="SAM" id="SignalP"/>
    </source>
</evidence>
<protein>
    <recommendedName>
        <fullName evidence="2">NIDO domain-containing protein</fullName>
    </recommendedName>
</protein>
<reference evidence="3" key="2">
    <citation type="submission" date="2025-09" db="UniProtKB">
        <authorList>
            <consortium name="Ensembl"/>
        </authorList>
    </citation>
    <scope>IDENTIFICATION</scope>
</reference>
<dbReference type="PROSITE" id="PS51220">
    <property type="entry name" value="NIDO"/>
    <property type="match status" value="1"/>
</dbReference>
<dbReference type="GO" id="GO:0007160">
    <property type="term" value="P:cell-matrix adhesion"/>
    <property type="evidence" value="ECO:0007669"/>
    <property type="project" value="InterPro"/>
</dbReference>
<dbReference type="SMART" id="SM00539">
    <property type="entry name" value="NIDO"/>
    <property type="match status" value="1"/>
</dbReference>
<proteinExistence type="predicted"/>
<sequence>ALALSSLIIFWLCTLGVISAKPSVQAHAKNNVLITNGDSVWKVGLNSGNSSFYSIPGSLSQEILHVSTTSNVYFSGRWAFKVDGYDPEFPDFPPTDLFYPYGPALDTIAVKSDDGSSPQISLPASVPVFGNAYSYLYVNHNGLLSFVQPVSQYTPSIPSFGSGNPFLAPFWADVHNGIAGDIYYRQSADPELLARATTDVRTYFDYPDFTAQWVFVATWDKVAHFGSQSNKVNTFQVVLITDRSKTFVLFNYGKIQWTTGTASGGVNGLGGIPALGGVYSGDHTCFYTIPGSLSPEIININSTTNANLPGRWAIKVDAHDPEFTIFAGNSWVNQSSAFPQTSSTTTLPSTPSATAIFSTLSAEPTDVTYVTREFNSTLPAPYPSNSTIPAPYPSNSTIPAPYPSNSTIPAPYPSNSTIPAPYPSISTIPAPYPSNSTIRTPYPSNSTIPAPYPSNSTIPTPYPSNSTIPAPYPSNSTITAPYPSNSTILTSYPSYSTIPAPYLLLGKVLKVSSLVCTIE</sequence>
<evidence type="ECO:0000313" key="3">
    <source>
        <dbReference type="Ensembl" id="ENSLLEP00000042583.1"/>
    </source>
</evidence>
<evidence type="ECO:0000313" key="4">
    <source>
        <dbReference type="Proteomes" id="UP000694569"/>
    </source>
</evidence>
<feature type="signal peptide" evidence="1">
    <location>
        <begin position="1"/>
        <end position="20"/>
    </location>
</feature>
<keyword evidence="1" id="KW-0732">Signal</keyword>
<feature type="chain" id="PRO_5034893796" description="NIDO domain-containing protein" evidence="1">
    <location>
        <begin position="21"/>
        <end position="519"/>
    </location>
</feature>
<dbReference type="OrthoDB" id="9972657at2759"/>
<dbReference type="InterPro" id="IPR003886">
    <property type="entry name" value="NIDO_dom"/>
</dbReference>
<dbReference type="Proteomes" id="UP000694569">
    <property type="component" value="Unplaced"/>
</dbReference>